<dbReference type="EMBL" id="BBSA01000011">
    <property type="protein sequence ID" value="GAM64081.1"/>
    <property type="molecule type" value="Genomic_DNA"/>
</dbReference>
<evidence type="ECO:0000313" key="1">
    <source>
        <dbReference type="EMBL" id="GAM58657.1"/>
    </source>
</evidence>
<accession>A0A0B8P244</accession>
<reference evidence="4 5" key="4">
    <citation type="submission" date="2015-01" db="EMBL/GenBank/DDBJ databases">
        <authorList>
            <consortium name="NBRP consortium"/>
            <person name="Sawabe T."/>
            <person name="Meirelles P."/>
            <person name="Feng G."/>
            <person name="Sayaka M."/>
            <person name="Hattori M."/>
            <person name="Ohkuma M."/>
        </authorList>
    </citation>
    <scope>NUCLEOTIDE SEQUENCE [LARGE SCALE GENOMIC DNA]</scope>
    <source>
        <strain evidence="6">JCM 19231</strain>
        <strain evidence="4">JCM 19241</strain>
        <strain evidence="1">JCM19231</strain>
        <strain evidence="2 5">JCM19232</strain>
        <strain evidence="3">JCM19241</strain>
    </source>
</reference>
<evidence type="ECO:0000313" key="5">
    <source>
        <dbReference type="Proteomes" id="UP000031670"/>
    </source>
</evidence>
<dbReference type="EMBL" id="BBSC01000003">
    <property type="protein sequence ID" value="GAM75080.1"/>
    <property type="molecule type" value="Genomic_DNA"/>
</dbReference>
<organism evidence="2 5">
    <name type="scientific">Vibrio ishigakensis</name>
    <dbReference type="NCBI Taxonomy" id="1481914"/>
    <lineage>
        <taxon>Bacteria</taxon>
        <taxon>Pseudomonadati</taxon>
        <taxon>Pseudomonadota</taxon>
        <taxon>Gammaproteobacteria</taxon>
        <taxon>Vibrionales</taxon>
        <taxon>Vibrionaceae</taxon>
        <taxon>Vibrio</taxon>
    </lineage>
</organism>
<dbReference type="AlphaFoldDB" id="A0A0B8PCI3"/>
<accession>A0A0B8PCI3</accession>
<keyword evidence="6" id="KW-1185">Reference proteome</keyword>
<dbReference type="Proteomes" id="UP000031670">
    <property type="component" value="Unassembled WGS sequence"/>
</dbReference>
<comment type="caution">
    <text evidence="2">The sequence shown here is derived from an EMBL/GenBank/DDBJ whole genome shotgun (WGS) entry which is preliminary data.</text>
</comment>
<dbReference type="STRING" id="1481914.JCM19241_1423"/>
<sequence length="96" mass="11133">MPIGRERLVKTALENMFDFTLDLAFKVRDLGAGKVEIIIKQGQFACSKPYVMDREEVRSFLYAEESTRKNVYEFGIEFTKTSHLQQSKQSHQLELA</sequence>
<reference evidence="3 4" key="3">
    <citation type="submission" date="2015-01" db="EMBL/GenBank/DDBJ databases">
        <title>Vibrio sp. C94 JCM 19241 whole genome shotgun sequence.</title>
        <authorList>
            <person name="Sawabe T."/>
            <person name="Meirelles P."/>
            <person name="Feng G."/>
            <person name="Sayaka M."/>
            <person name="Hattori M."/>
            <person name="Ohkuma M."/>
        </authorList>
    </citation>
    <scope>NUCLEOTIDE SEQUENCE [LARGE SCALE GENOMIC DNA]</scope>
    <source>
        <strain evidence="4">JCM 19241</strain>
        <strain evidence="3">JCM19241</strain>
    </source>
</reference>
<protein>
    <submittedName>
        <fullName evidence="2">Uncharacterized protein</fullName>
    </submittedName>
</protein>
<gene>
    <name evidence="1" type="ORF">JCM19231_1560</name>
    <name evidence="2" type="ORF">JCM19232_3357</name>
    <name evidence="3" type="ORF">JCM19241_1423</name>
</gene>
<dbReference type="EMBL" id="BBRZ01000097">
    <property type="protein sequence ID" value="GAM58657.1"/>
    <property type="molecule type" value="Genomic_DNA"/>
</dbReference>
<dbReference type="RefSeq" id="WP_261836608.1">
    <property type="nucleotide sequence ID" value="NZ_AP024882.1"/>
</dbReference>
<proteinExistence type="predicted"/>
<evidence type="ECO:0000313" key="2">
    <source>
        <dbReference type="EMBL" id="GAM64081.1"/>
    </source>
</evidence>
<dbReference type="Proteomes" id="UP000031666">
    <property type="component" value="Unassembled WGS sequence"/>
</dbReference>
<evidence type="ECO:0000313" key="3">
    <source>
        <dbReference type="EMBL" id="GAM75080.1"/>
    </source>
</evidence>
<accession>A0A0B8Q612</accession>
<reference evidence="2 5" key="2">
    <citation type="submission" date="2015-01" db="EMBL/GenBank/DDBJ databases">
        <title>Vibrio sp. C5 JCM 19232 whole genome shotgun sequence.</title>
        <authorList>
            <person name="Sawabe T."/>
            <person name="Meirelles P."/>
            <person name="Feng G."/>
            <person name="Sayaka M."/>
            <person name="Hattori M."/>
            <person name="Ohkuma M."/>
        </authorList>
    </citation>
    <scope>NUCLEOTIDE SEQUENCE [LARGE SCALE GENOMIC DNA]</scope>
    <source>
        <strain evidence="2 5">JCM19232</strain>
    </source>
</reference>
<name>A0A0B8PCI3_9VIBR</name>
<evidence type="ECO:0000313" key="4">
    <source>
        <dbReference type="Proteomes" id="UP000031666"/>
    </source>
</evidence>
<evidence type="ECO:0000313" key="6">
    <source>
        <dbReference type="Proteomes" id="UP000031671"/>
    </source>
</evidence>
<reference evidence="1 6" key="1">
    <citation type="submission" date="2015-01" db="EMBL/GenBank/DDBJ databases">
        <title>Vibrio sp. C1 JCM 19231 whole genome shotgun sequence.</title>
        <authorList>
            <person name="Sawabe T."/>
            <person name="Meirelles P."/>
            <person name="Feng G."/>
            <person name="Sayaka M."/>
            <person name="Hattori M."/>
            <person name="Ohkuma M."/>
        </authorList>
    </citation>
    <scope>NUCLEOTIDE SEQUENCE [LARGE SCALE GENOMIC DNA]</scope>
    <source>
        <strain evidence="6">JCM 19231</strain>
        <strain evidence="1">JCM19231</strain>
    </source>
</reference>
<dbReference type="Proteomes" id="UP000031671">
    <property type="component" value="Unassembled WGS sequence"/>
</dbReference>